<dbReference type="RefSeq" id="XP_029353174.1">
    <property type="nucleotide sequence ID" value="XM_029497314.1"/>
</dbReference>
<evidence type="ECO:0000256" key="1">
    <source>
        <dbReference type="ARBA" id="ARBA00007553"/>
    </source>
</evidence>
<keyword evidence="7" id="KW-1185">Reference proteome</keyword>
<dbReference type="Ensembl" id="ENSENLT00000013042.1">
    <property type="protein sequence ID" value="ENSENLP00000012526.1"/>
    <property type="gene ID" value="ENSENLG00000005964.1"/>
</dbReference>
<evidence type="ECO:0000259" key="5">
    <source>
        <dbReference type="SMART" id="SM00701"/>
    </source>
</evidence>
<dbReference type="OrthoDB" id="10001926at2759"/>
<feature type="signal peptide" evidence="3">
    <location>
        <begin position="1"/>
        <end position="21"/>
    </location>
</feature>
<name>A0A665TZP3_ECHNA</name>
<evidence type="ECO:0000256" key="3">
    <source>
        <dbReference type="SAM" id="SignalP"/>
    </source>
</evidence>
<feature type="domain" description="Peptidoglycan recognition protein family" evidence="5">
    <location>
        <begin position="314"/>
        <end position="460"/>
    </location>
</feature>
<dbReference type="SMART" id="SM00644">
    <property type="entry name" value="Ami_2"/>
    <property type="match status" value="1"/>
</dbReference>
<feature type="domain" description="N-acetylmuramoyl-L-alanine amidase" evidence="4">
    <location>
        <begin position="326"/>
        <end position="467"/>
    </location>
</feature>
<dbReference type="InterPro" id="IPR015510">
    <property type="entry name" value="PGRP"/>
</dbReference>
<dbReference type="Proteomes" id="UP000472264">
    <property type="component" value="Chromosome 1"/>
</dbReference>
<protein>
    <submittedName>
        <fullName evidence="6">N-acetylmuramoyl-L-alanine amidase-like</fullName>
    </submittedName>
</protein>
<dbReference type="PANTHER" id="PTHR11022">
    <property type="entry name" value="PEPTIDOGLYCAN RECOGNITION PROTEIN"/>
    <property type="match status" value="1"/>
</dbReference>
<gene>
    <name evidence="6" type="primary">LOC115039591</name>
</gene>
<dbReference type="SMART" id="SM00701">
    <property type="entry name" value="PGRP"/>
    <property type="match status" value="1"/>
</dbReference>
<dbReference type="GO" id="GO:0009253">
    <property type="term" value="P:peptidoglycan catabolic process"/>
    <property type="evidence" value="ECO:0007669"/>
    <property type="project" value="InterPro"/>
</dbReference>
<comment type="similarity">
    <text evidence="1">Belongs to the N-acetylmuramoyl-L-alanine amidase 2 family.</text>
</comment>
<reference evidence="6" key="1">
    <citation type="submission" date="2021-04" db="EMBL/GenBank/DDBJ databases">
        <authorList>
            <consortium name="Wellcome Sanger Institute Data Sharing"/>
        </authorList>
    </citation>
    <scope>NUCLEOTIDE SEQUENCE [LARGE SCALE GENOMIC DNA]</scope>
</reference>
<dbReference type="FunFam" id="3.40.80.10:FF:000001">
    <property type="entry name" value="Peptidoglycan recognition protein 1"/>
    <property type="match status" value="1"/>
</dbReference>
<reference evidence="6" key="2">
    <citation type="submission" date="2025-08" db="UniProtKB">
        <authorList>
            <consortium name="Ensembl"/>
        </authorList>
    </citation>
    <scope>IDENTIFICATION</scope>
</reference>
<evidence type="ECO:0000313" key="6">
    <source>
        <dbReference type="Ensembl" id="ENSENLP00000012526.1"/>
    </source>
</evidence>
<dbReference type="AlphaFoldDB" id="A0A665TZP3"/>
<dbReference type="PANTHER" id="PTHR11022:SF66">
    <property type="entry name" value="N-ACETYLMURAMOYL-L-ALANINE AMIDASE"/>
    <property type="match status" value="1"/>
</dbReference>
<dbReference type="Pfam" id="PF01510">
    <property type="entry name" value="Amidase_2"/>
    <property type="match status" value="1"/>
</dbReference>
<dbReference type="InterPro" id="IPR036505">
    <property type="entry name" value="Amidase/PGRP_sf"/>
</dbReference>
<keyword evidence="2" id="KW-0391">Immunity</keyword>
<dbReference type="Gene3D" id="3.40.80.10">
    <property type="entry name" value="Peptidoglycan recognition protein-like"/>
    <property type="match status" value="1"/>
</dbReference>
<proteinExistence type="inferred from homology"/>
<dbReference type="OMA" id="CWDNVEH"/>
<organism evidence="6 7">
    <name type="scientific">Echeneis naucrates</name>
    <name type="common">Live sharksucker</name>
    <dbReference type="NCBI Taxonomy" id="173247"/>
    <lineage>
        <taxon>Eukaryota</taxon>
        <taxon>Metazoa</taxon>
        <taxon>Chordata</taxon>
        <taxon>Craniata</taxon>
        <taxon>Vertebrata</taxon>
        <taxon>Euteleostomi</taxon>
        <taxon>Actinopterygii</taxon>
        <taxon>Neopterygii</taxon>
        <taxon>Teleostei</taxon>
        <taxon>Neoteleostei</taxon>
        <taxon>Acanthomorphata</taxon>
        <taxon>Carangaria</taxon>
        <taxon>Carangiformes</taxon>
        <taxon>Echeneidae</taxon>
        <taxon>Echeneis</taxon>
    </lineage>
</organism>
<accession>A0A665TZP3</accession>
<feature type="chain" id="PRO_5025636381" evidence="3">
    <location>
        <begin position="22"/>
        <end position="484"/>
    </location>
</feature>
<dbReference type="GO" id="GO:0008745">
    <property type="term" value="F:N-acetylmuramoyl-L-alanine amidase activity"/>
    <property type="evidence" value="ECO:0007669"/>
    <property type="project" value="InterPro"/>
</dbReference>
<dbReference type="InParanoid" id="A0A665TZP3"/>
<reference evidence="6" key="3">
    <citation type="submission" date="2025-09" db="UniProtKB">
        <authorList>
            <consortium name="Ensembl"/>
        </authorList>
    </citation>
    <scope>IDENTIFICATION</scope>
</reference>
<dbReference type="InterPro" id="IPR002502">
    <property type="entry name" value="Amidase_domain"/>
</dbReference>
<dbReference type="GeneID" id="115039591"/>
<dbReference type="GO" id="GO:0008270">
    <property type="term" value="F:zinc ion binding"/>
    <property type="evidence" value="ECO:0007669"/>
    <property type="project" value="InterPro"/>
</dbReference>
<evidence type="ECO:0000313" key="7">
    <source>
        <dbReference type="Proteomes" id="UP000472264"/>
    </source>
</evidence>
<dbReference type="GO" id="GO:0002376">
    <property type="term" value="P:immune system process"/>
    <property type="evidence" value="ECO:0007669"/>
    <property type="project" value="UniProtKB-KW"/>
</dbReference>
<evidence type="ECO:0000256" key="2">
    <source>
        <dbReference type="ARBA" id="ARBA00022859"/>
    </source>
</evidence>
<dbReference type="InterPro" id="IPR006619">
    <property type="entry name" value="PGRP_domain_met/bac"/>
</dbReference>
<dbReference type="SUPFAM" id="SSF55846">
    <property type="entry name" value="N-acetylmuramoyl-L-alanine amidase-like"/>
    <property type="match status" value="1"/>
</dbReference>
<evidence type="ECO:0000259" key="4">
    <source>
        <dbReference type="SMART" id="SM00644"/>
    </source>
</evidence>
<keyword evidence="3" id="KW-0732">Signal</keyword>
<dbReference type="CDD" id="cd06583">
    <property type="entry name" value="PGRP"/>
    <property type="match status" value="1"/>
</dbReference>
<sequence length="484" mass="53711">MTLSCLSVFFLASLLSYSVHCRPAGFHLRNMDSFIQAVRQVEDSNPGLTPLALVRALRRTAGHDDAMTIHFLGSSYNLTDGEVLEKAILNVSSFSFFDKAIYHIVTDHGEERGVILAPDGTTVALAPLLLGIESGLKANMEGTPAVGIFPLTLGRTLGLSFLSLQDFPPSHRLGPNGCWDSVNHPKIFKLSRPATLATDAVINGGMDGVILGINLSNLNGSEQPQALSEILKGYYSFNLHEGEGLDAITALISPRRRELSKAKLESLDLYTKVMETLALVWKLEKTEWIAHDTGVGKAVKDGLRVFTHKYWDCPQIIPRCQWGAKAPQGTPIPLSLPLQFLYVHHTYEPSSPCLSFPKCSRDMRAMQRFHQDDRGWSDIGYSFVVGSDGYIYEGRGWNHLGTHTRGHNDMGYGVSFIGNYTTTLPSRHAMDLLRHRLVRCAVDGGGLVANFTIHGHRQMVNYTPCPGDAFFSEIRTWEHFRERE</sequence>